<name>A0A101M7G2_PENFR</name>
<evidence type="ECO:0000313" key="1">
    <source>
        <dbReference type="EMBL" id="KUM55322.1"/>
    </source>
</evidence>
<organism evidence="1 2">
    <name type="scientific">Penicillium freii</name>
    <dbReference type="NCBI Taxonomy" id="48697"/>
    <lineage>
        <taxon>Eukaryota</taxon>
        <taxon>Fungi</taxon>
        <taxon>Dikarya</taxon>
        <taxon>Ascomycota</taxon>
        <taxon>Pezizomycotina</taxon>
        <taxon>Eurotiomycetes</taxon>
        <taxon>Eurotiomycetidae</taxon>
        <taxon>Eurotiales</taxon>
        <taxon>Aspergillaceae</taxon>
        <taxon>Penicillium</taxon>
    </lineage>
</organism>
<evidence type="ECO:0000313" key="2">
    <source>
        <dbReference type="Proteomes" id="UP000055045"/>
    </source>
</evidence>
<protein>
    <submittedName>
        <fullName evidence="1">Uncharacterized protein</fullName>
    </submittedName>
</protein>
<gene>
    <name evidence="1" type="ORF">ACN42_g12000</name>
</gene>
<keyword evidence="2" id="KW-1185">Reference proteome</keyword>
<sequence length="34" mass="3792">SCQAGFLSSSPFPPLYLVFSFNALFYFEELAGNK</sequence>
<proteinExistence type="predicted"/>
<feature type="non-terminal residue" evidence="1">
    <location>
        <position position="1"/>
    </location>
</feature>
<comment type="caution">
    <text evidence="1">The sequence shown here is derived from an EMBL/GenBank/DDBJ whole genome shotgun (WGS) entry which is preliminary data.</text>
</comment>
<reference evidence="1 2" key="1">
    <citation type="submission" date="2015-10" db="EMBL/GenBank/DDBJ databases">
        <title>Genome sequencing of Penicillium freii.</title>
        <authorList>
            <person name="Nguyen H.D."/>
            <person name="Visagie C.M."/>
            <person name="Seifert K.A."/>
        </authorList>
    </citation>
    <scope>NUCLEOTIDE SEQUENCE [LARGE SCALE GENOMIC DNA]</scope>
    <source>
        <strain evidence="1 2">DAOM 242723</strain>
    </source>
</reference>
<dbReference type="AlphaFoldDB" id="A0A101M7G2"/>
<accession>A0A101M7G2</accession>
<dbReference type="EMBL" id="LLXE01001922">
    <property type="protein sequence ID" value="KUM55322.1"/>
    <property type="molecule type" value="Genomic_DNA"/>
</dbReference>
<dbReference type="Proteomes" id="UP000055045">
    <property type="component" value="Unassembled WGS sequence"/>
</dbReference>